<feature type="domain" description="Core Histone H2A/H2B/H3" evidence="9">
    <location>
        <begin position="54"/>
        <end position="141"/>
    </location>
</feature>
<evidence type="ECO:0000256" key="3">
    <source>
        <dbReference type="ARBA" id="ARBA00010343"/>
    </source>
</evidence>
<reference evidence="10 11" key="1">
    <citation type="submission" date="2014-11" db="EMBL/GenBank/DDBJ databases">
        <authorList>
            <person name="Zhu J."/>
            <person name="Qi W."/>
            <person name="Song R."/>
        </authorList>
    </citation>
    <scope>NUCLEOTIDE SEQUENCE [LARGE SCALE GENOMIC DNA]</scope>
</reference>
<dbReference type="FunFam" id="1.10.20.10:FF:000085">
    <property type="entry name" value="Histone H3.2"/>
    <property type="match status" value="1"/>
</dbReference>
<evidence type="ECO:0000313" key="11">
    <source>
        <dbReference type="Proteomes" id="UP000041254"/>
    </source>
</evidence>
<protein>
    <recommendedName>
        <fullName evidence="9">Core Histone H2A/H2B/H3 domain-containing protein</fullName>
    </recommendedName>
</protein>
<dbReference type="GO" id="GO:0046982">
    <property type="term" value="F:protein heterodimerization activity"/>
    <property type="evidence" value="ECO:0007669"/>
    <property type="project" value="InterPro"/>
</dbReference>
<dbReference type="PhylomeDB" id="A0A0G4FNA0"/>
<keyword evidence="7" id="KW-0544">Nucleosome core</keyword>
<keyword evidence="11" id="KW-1185">Reference proteome</keyword>
<accession>A0A0G4FNA0</accession>
<evidence type="ECO:0000259" key="9">
    <source>
        <dbReference type="Pfam" id="PF00125"/>
    </source>
</evidence>
<dbReference type="InParanoid" id="A0A0G4FNA0"/>
<comment type="similarity">
    <text evidence="3">Belongs to the histone H3 family.</text>
</comment>
<evidence type="ECO:0000256" key="5">
    <source>
        <dbReference type="ARBA" id="ARBA00023125"/>
    </source>
</evidence>
<dbReference type="Proteomes" id="UP000041254">
    <property type="component" value="Unassembled WGS sequence"/>
</dbReference>
<comment type="subcellular location">
    <subcellularLocation>
        <location evidence="2">Chromosome</location>
    </subcellularLocation>
    <subcellularLocation>
        <location evidence="1">Nucleus</location>
    </subcellularLocation>
</comment>
<dbReference type="CDD" id="cd22911">
    <property type="entry name" value="HFD_H3"/>
    <property type="match status" value="1"/>
</dbReference>
<evidence type="ECO:0000256" key="7">
    <source>
        <dbReference type="ARBA" id="ARBA00023269"/>
    </source>
</evidence>
<sequence>MARTRKSRSGSARASTGGSRRGGGRDEGEQQQRGTSARRRDSPEGRKKIRHRPGFRALREIRKYQKSTDLLIPKLPFARLVKETTYKLFGEHFRWSVEALQCVQTAAEAHLTGIFADAQLCSFHAKRVTLMLNDIRLARRLRGDGKF</sequence>
<name>A0A0G4FNA0_VITBC</name>
<feature type="region of interest" description="Disordered" evidence="8">
    <location>
        <begin position="1"/>
        <end position="52"/>
    </location>
</feature>
<dbReference type="Pfam" id="PF00125">
    <property type="entry name" value="Histone"/>
    <property type="match status" value="1"/>
</dbReference>
<dbReference type="PANTHER" id="PTHR45810:SF17">
    <property type="entry name" value="HISTONE H3-LIKE CENTROMERIC PROTEIN A"/>
    <property type="match status" value="1"/>
</dbReference>
<dbReference type="STRING" id="1169540.A0A0G4FNA0"/>
<dbReference type="SMART" id="SM00428">
    <property type="entry name" value="H3"/>
    <property type="match status" value="1"/>
</dbReference>
<dbReference type="GO" id="GO:0003677">
    <property type="term" value="F:DNA binding"/>
    <property type="evidence" value="ECO:0007669"/>
    <property type="project" value="UniProtKB-KW"/>
</dbReference>
<dbReference type="VEuPathDB" id="CryptoDB:Vbra_9354"/>
<proteinExistence type="inferred from homology"/>
<keyword evidence="5" id="KW-0238">DNA-binding</keyword>
<dbReference type="GO" id="GO:0005634">
    <property type="term" value="C:nucleus"/>
    <property type="evidence" value="ECO:0007669"/>
    <property type="project" value="UniProtKB-SubCell"/>
</dbReference>
<evidence type="ECO:0000256" key="8">
    <source>
        <dbReference type="SAM" id="MobiDB-lite"/>
    </source>
</evidence>
<feature type="compositionally biased region" description="Low complexity" evidence="8">
    <location>
        <begin position="9"/>
        <end position="18"/>
    </location>
</feature>
<dbReference type="PANTHER" id="PTHR45810">
    <property type="entry name" value="HISTONE H3.2"/>
    <property type="match status" value="1"/>
</dbReference>
<evidence type="ECO:0000256" key="2">
    <source>
        <dbReference type="ARBA" id="ARBA00004286"/>
    </source>
</evidence>
<dbReference type="InterPro" id="IPR000164">
    <property type="entry name" value="Histone_H3/CENP-A"/>
</dbReference>
<dbReference type="AlphaFoldDB" id="A0A0G4FNA0"/>
<dbReference type="PRINTS" id="PR00622">
    <property type="entry name" value="HISTONEH3"/>
</dbReference>
<gene>
    <name evidence="10" type="ORF">Vbra_9354</name>
</gene>
<evidence type="ECO:0000256" key="1">
    <source>
        <dbReference type="ARBA" id="ARBA00004123"/>
    </source>
</evidence>
<dbReference type="EMBL" id="CDMY01000464">
    <property type="protein sequence ID" value="CEM15052.1"/>
    <property type="molecule type" value="Genomic_DNA"/>
</dbReference>
<evidence type="ECO:0000313" key="10">
    <source>
        <dbReference type="EMBL" id="CEM15052.1"/>
    </source>
</evidence>
<dbReference type="InterPro" id="IPR007125">
    <property type="entry name" value="H2A/H2B/H3"/>
</dbReference>
<dbReference type="GO" id="GO:0000786">
    <property type="term" value="C:nucleosome"/>
    <property type="evidence" value="ECO:0007669"/>
    <property type="project" value="UniProtKB-KW"/>
</dbReference>
<keyword evidence="6" id="KW-0539">Nucleus</keyword>
<organism evidence="10 11">
    <name type="scientific">Vitrella brassicaformis (strain CCMP3155)</name>
    <dbReference type="NCBI Taxonomy" id="1169540"/>
    <lineage>
        <taxon>Eukaryota</taxon>
        <taxon>Sar</taxon>
        <taxon>Alveolata</taxon>
        <taxon>Colpodellida</taxon>
        <taxon>Vitrellaceae</taxon>
        <taxon>Vitrella</taxon>
    </lineage>
</organism>
<dbReference type="SUPFAM" id="SSF47113">
    <property type="entry name" value="Histone-fold"/>
    <property type="match status" value="1"/>
</dbReference>
<evidence type="ECO:0000256" key="4">
    <source>
        <dbReference type="ARBA" id="ARBA00022454"/>
    </source>
</evidence>
<dbReference type="Gene3D" id="1.10.20.10">
    <property type="entry name" value="Histone, subunit A"/>
    <property type="match status" value="1"/>
</dbReference>
<evidence type="ECO:0000256" key="6">
    <source>
        <dbReference type="ARBA" id="ARBA00023242"/>
    </source>
</evidence>
<keyword evidence="4" id="KW-0158">Chromosome</keyword>
<dbReference type="OMA" id="MTENYMV"/>
<dbReference type="InterPro" id="IPR009072">
    <property type="entry name" value="Histone-fold"/>
</dbReference>
<dbReference type="GO" id="GO:0030527">
    <property type="term" value="F:structural constituent of chromatin"/>
    <property type="evidence" value="ECO:0007669"/>
    <property type="project" value="InterPro"/>
</dbReference>
<dbReference type="OrthoDB" id="4025405at2759"/>